<gene>
    <name evidence="2" type="ORF">V5E97_38090</name>
</gene>
<dbReference type="SUPFAM" id="SSF52317">
    <property type="entry name" value="Class I glutamine amidotransferase-like"/>
    <property type="match status" value="1"/>
</dbReference>
<dbReference type="Pfam" id="PF06283">
    <property type="entry name" value="ThuA"/>
    <property type="match status" value="1"/>
</dbReference>
<proteinExistence type="predicted"/>
<reference evidence="2" key="1">
    <citation type="submission" date="2024-05" db="EMBL/GenBank/DDBJ databases">
        <title>Planctomycetes of the genus Singulisphaera possess chitinolytic capabilities.</title>
        <authorList>
            <person name="Ivanova A."/>
        </authorList>
    </citation>
    <scope>NUCLEOTIDE SEQUENCE</scope>
    <source>
        <strain evidence="2">Ch08T</strain>
    </source>
</reference>
<evidence type="ECO:0000313" key="2">
    <source>
        <dbReference type="EMBL" id="XBH04070.1"/>
    </source>
</evidence>
<dbReference type="PANTHER" id="PTHR40469">
    <property type="entry name" value="SECRETED GLYCOSYL HYDROLASE"/>
    <property type="match status" value="1"/>
</dbReference>
<dbReference type="InterPro" id="IPR029062">
    <property type="entry name" value="Class_I_gatase-like"/>
</dbReference>
<organism evidence="2">
    <name type="scientific">Singulisphaera sp. Ch08</name>
    <dbReference type="NCBI Taxonomy" id="3120278"/>
    <lineage>
        <taxon>Bacteria</taxon>
        <taxon>Pseudomonadati</taxon>
        <taxon>Planctomycetota</taxon>
        <taxon>Planctomycetia</taxon>
        <taxon>Isosphaerales</taxon>
        <taxon>Isosphaeraceae</taxon>
        <taxon>Singulisphaera</taxon>
    </lineage>
</organism>
<sequence length="298" mass="33106">MMDLNRRQMLFAAGAAMIGSGTMSRVLAAADKGSPKKVLFFTKSSRYIHSVVKRDGDKLSLAERILTEIGKEHGFEVVATKDGRMFDPDKIGQWDAFAFETTGDLTVPGDDKSPPMTKEGKDAFLDAIRQGKGFVGMHCATDTFHGPKDGPLDPYIEMIGGEFIVHGDQQRTRLLVVDPAFPGAKAFGSSFMIQDEWYALKNFQDDLHVIMVQDTETMEKTKGSNKAYDRPNFPETWARMHGKGRVFYTSMGHREDVWENPLFQGLLIGALNWATGKVEASVEPNVTKVTPGYHKHPA</sequence>
<dbReference type="InterPro" id="IPR029010">
    <property type="entry name" value="ThuA-like"/>
</dbReference>
<dbReference type="AlphaFoldDB" id="A0AAU7CG77"/>
<protein>
    <submittedName>
        <fullName evidence="2">ThuA domain-containing protein</fullName>
    </submittedName>
</protein>
<dbReference type="PROSITE" id="PS51318">
    <property type="entry name" value="TAT"/>
    <property type="match status" value="1"/>
</dbReference>
<accession>A0AAU7CG77</accession>
<evidence type="ECO:0000259" key="1">
    <source>
        <dbReference type="Pfam" id="PF06283"/>
    </source>
</evidence>
<dbReference type="RefSeq" id="WP_406696816.1">
    <property type="nucleotide sequence ID" value="NZ_CP155447.1"/>
</dbReference>
<dbReference type="InterPro" id="IPR006311">
    <property type="entry name" value="TAT_signal"/>
</dbReference>
<dbReference type="Gene3D" id="3.40.50.880">
    <property type="match status" value="1"/>
</dbReference>
<dbReference type="EMBL" id="CP155447">
    <property type="protein sequence ID" value="XBH04070.1"/>
    <property type="molecule type" value="Genomic_DNA"/>
</dbReference>
<dbReference type="PANTHER" id="PTHR40469:SF2">
    <property type="entry name" value="GALACTOSE-BINDING DOMAIN-LIKE SUPERFAMILY PROTEIN"/>
    <property type="match status" value="1"/>
</dbReference>
<feature type="domain" description="ThuA-like" evidence="1">
    <location>
        <begin position="38"/>
        <end position="274"/>
    </location>
</feature>
<name>A0AAU7CG77_9BACT</name>